<name>A0AAE3KX81_9EURY</name>
<dbReference type="AlphaFoldDB" id="A0AAE3KX81"/>
<evidence type="ECO:0000313" key="2">
    <source>
        <dbReference type="Proteomes" id="UP001206983"/>
    </source>
</evidence>
<evidence type="ECO:0000313" key="1">
    <source>
        <dbReference type="EMBL" id="MCQ6962781.1"/>
    </source>
</evidence>
<sequence length="100" mass="10911">MRCPYNGFRDCMGDSCAVYNPFLNGCSVMTTPLALGEEFRGIRVALEKISSQLESLERSCSTGMNAVCQEIAAATDEMSCLADEREVPAVRVLEPVEVQV</sequence>
<accession>A0AAE3KX81</accession>
<reference evidence="1 2" key="1">
    <citation type="journal article" date="2011" name="Appl. Environ. Microbiol.">
        <title>Methanogenic archaea isolated from Taiwan's Chelungpu fault.</title>
        <authorList>
            <person name="Wu S.Y."/>
            <person name="Lai M.C."/>
        </authorList>
    </citation>
    <scope>NUCLEOTIDE SEQUENCE [LARGE SCALE GENOMIC DNA]</scope>
    <source>
        <strain evidence="1 2">St545Mb</strain>
    </source>
</reference>
<keyword evidence="2" id="KW-1185">Reference proteome</keyword>
<dbReference type="EMBL" id="JTEO01000004">
    <property type="protein sequence ID" value="MCQ6962781.1"/>
    <property type="molecule type" value="Genomic_DNA"/>
</dbReference>
<organism evidence="1 2">
    <name type="scientific">Methanolobus chelungpuianus</name>
    <dbReference type="NCBI Taxonomy" id="502115"/>
    <lineage>
        <taxon>Archaea</taxon>
        <taxon>Methanobacteriati</taxon>
        <taxon>Methanobacteriota</taxon>
        <taxon>Stenosarchaea group</taxon>
        <taxon>Methanomicrobia</taxon>
        <taxon>Methanosarcinales</taxon>
        <taxon>Methanosarcinaceae</taxon>
        <taxon>Methanolobus</taxon>
    </lineage>
</organism>
<gene>
    <name evidence="1" type="ORF">PV02_06690</name>
</gene>
<comment type="caution">
    <text evidence="1">The sequence shown here is derived from an EMBL/GenBank/DDBJ whole genome shotgun (WGS) entry which is preliminary data.</text>
</comment>
<dbReference type="Proteomes" id="UP001206983">
    <property type="component" value="Unassembled WGS sequence"/>
</dbReference>
<proteinExistence type="predicted"/>
<protein>
    <submittedName>
        <fullName evidence="1">Uncharacterized protein</fullName>
    </submittedName>
</protein>
<dbReference type="RefSeq" id="WP_256622622.1">
    <property type="nucleotide sequence ID" value="NZ_JTEO01000004.1"/>
</dbReference>